<evidence type="ECO:0000313" key="2">
    <source>
        <dbReference type="EMBL" id="QDS94971.1"/>
    </source>
</evidence>
<evidence type="ECO:0000313" key="3">
    <source>
        <dbReference type="Proteomes" id="UP000320672"/>
    </source>
</evidence>
<dbReference type="AlphaFoldDB" id="A0A517MJ98"/>
<dbReference type="Gene3D" id="3.40.50.1820">
    <property type="entry name" value="alpha/beta hydrolase"/>
    <property type="match status" value="1"/>
</dbReference>
<dbReference type="InterPro" id="IPR029058">
    <property type="entry name" value="AB_hydrolase_fold"/>
</dbReference>
<dbReference type="RefSeq" id="WP_145352897.1">
    <property type="nucleotide sequence ID" value="NZ_CP036262.1"/>
</dbReference>
<accession>A0A517MJ98</accession>
<dbReference type="SUPFAM" id="SSF53474">
    <property type="entry name" value="alpha/beta-Hydrolases"/>
    <property type="match status" value="1"/>
</dbReference>
<dbReference type="EC" id="3.7.1.8" evidence="2"/>
<organism evidence="2 3">
    <name type="scientific">Roseimaritima multifibrata</name>
    <dbReference type="NCBI Taxonomy" id="1930274"/>
    <lineage>
        <taxon>Bacteria</taxon>
        <taxon>Pseudomonadati</taxon>
        <taxon>Planctomycetota</taxon>
        <taxon>Planctomycetia</taxon>
        <taxon>Pirellulales</taxon>
        <taxon>Pirellulaceae</taxon>
        <taxon>Roseimaritima</taxon>
    </lineage>
</organism>
<dbReference type="GO" id="GO:0016787">
    <property type="term" value="F:hydrolase activity"/>
    <property type="evidence" value="ECO:0007669"/>
    <property type="project" value="UniProtKB-KW"/>
</dbReference>
<dbReference type="OrthoDB" id="252464at2"/>
<dbReference type="PRINTS" id="PR00111">
    <property type="entry name" value="ABHYDROLASE"/>
</dbReference>
<sequence length="268" mass="29946">MLKPKSRNPSKSLDGIDLTRVVDMGDSDRVVIFLHGLFGTPGHWQEVMQSLSSQYRVIAPQLPIDHQPERRRNGMESVADLSGIVAQFIESLGLESFVLCGNSLGGLLAIDLCVRNPNYAEGLVLAGSAGLFERSPIRGLKPRPSKDFVRTTVQGILHDHSYVTDELVDHWHAAVHDRDYVRFLLRVSRATRDRNVEKELDQLDLPTMIIWGSDDEITPPSTGKDFQRLIQGSRLEFIDGCGHAPNWERPAAFTKLLEDFLPSCFASS</sequence>
<proteinExistence type="predicted"/>
<evidence type="ECO:0000259" key="1">
    <source>
        <dbReference type="Pfam" id="PF12697"/>
    </source>
</evidence>
<dbReference type="EMBL" id="CP036262">
    <property type="protein sequence ID" value="QDS94971.1"/>
    <property type="molecule type" value="Genomic_DNA"/>
</dbReference>
<protein>
    <submittedName>
        <fullName evidence="2">2-hydroxy-6-oxo-6-phenylhexa-2,4-dienoate hydrolase</fullName>
        <ecNumber evidence="2">3.7.1.8</ecNumber>
    </submittedName>
</protein>
<dbReference type="KEGG" id="rml:FF011L_37550"/>
<reference evidence="2 3" key="1">
    <citation type="submission" date="2019-02" db="EMBL/GenBank/DDBJ databases">
        <title>Deep-cultivation of Planctomycetes and their phenomic and genomic characterization uncovers novel biology.</title>
        <authorList>
            <person name="Wiegand S."/>
            <person name="Jogler M."/>
            <person name="Boedeker C."/>
            <person name="Pinto D."/>
            <person name="Vollmers J."/>
            <person name="Rivas-Marin E."/>
            <person name="Kohn T."/>
            <person name="Peeters S.H."/>
            <person name="Heuer A."/>
            <person name="Rast P."/>
            <person name="Oberbeckmann S."/>
            <person name="Bunk B."/>
            <person name="Jeske O."/>
            <person name="Meyerdierks A."/>
            <person name="Storesund J.E."/>
            <person name="Kallscheuer N."/>
            <person name="Luecker S."/>
            <person name="Lage O.M."/>
            <person name="Pohl T."/>
            <person name="Merkel B.J."/>
            <person name="Hornburger P."/>
            <person name="Mueller R.-W."/>
            <person name="Bruemmer F."/>
            <person name="Labrenz M."/>
            <person name="Spormann A.M."/>
            <person name="Op den Camp H."/>
            <person name="Overmann J."/>
            <person name="Amann R."/>
            <person name="Jetten M.S.M."/>
            <person name="Mascher T."/>
            <person name="Medema M.H."/>
            <person name="Devos D.P."/>
            <person name="Kaster A.-K."/>
            <person name="Ovreas L."/>
            <person name="Rohde M."/>
            <person name="Galperin M.Y."/>
            <person name="Jogler C."/>
        </authorList>
    </citation>
    <scope>NUCLEOTIDE SEQUENCE [LARGE SCALE GENOMIC DNA]</scope>
    <source>
        <strain evidence="2 3">FF011L</strain>
    </source>
</reference>
<dbReference type="Pfam" id="PF12697">
    <property type="entry name" value="Abhydrolase_6"/>
    <property type="match status" value="1"/>
</dbReference>
<dbReference type="PANTHER" id="PTHR43689:SF8">
    <property type="entry name" value="ALPHA_BETA-HYDROLASES SUPERFAMILY PROTEIN"/>
    <property type="match status" value="1"/>
</dbReference>
<feature type="domain" description="AB hydrolase-1" evidence="1">
    <location>
        <begin position="31"/>
        <end position="253"/>
    </location>
</feature>
<dbReference type="PANTHER" id="PTHR43689">
    <property type="entry name" value="HYDROLASE"/>
    <property type="match status" value="1"/>
</dbReference>
<dbReference type="Proteomes" id="UP000320672">
    <property type="component" value="Chromosome"/>
</dbReference>
<name>A0A517MJ98_9BACT</name>
<gene>
    <name evidence="2" type="primary">bphD</name>
    <name evidence="2" type="ORF">FF011L_37550</name>
</gene>
<dbReference type="InterPro" id="IPR000073">
    <property type="entry name" value="AB_hydrolase_1"/>
</dbReference>
<keyword evidence="3" id="KW-1185">Reference proteome</keyword>
<keyword evidence="2" id="KW-0378">Hydrolase</keyword>